<dbReference type="InterPro" id="IPR051940">
    <property type="entry name" value="Chitin_bind-dev_reg"/>
</dbReference>
<keyword evidence="4" id="KW-1015">Disulfide bond</keyword>
<keyword evidence="1" id="KW-0147">Chitin-binding</keyword>
<protein>
    <submittedName>
        <fullName evidence="6">Chitin binding Peritrophin-A domain containing protein 1</fullName>
    </submittedName>
</protein>
<proteinExistence type="predicted"/>
<dbReference type="Proteomes" id="UP000616769">
    <property type="component" value="Unassembled WGS sequence"/>
</dbReference>
<dbReference type="InterPro" id="IPR002557">
    <property type="entry name" value="Chitin-bd_dom"/>
</dbReference>
<dbReference type="PANTHER" id="PTHR23301">
    <property type="entry name" value="CHITIN BINDING PERITROPHIN-A"/>
    <property type="match status" value="1"/>
</dbReference>
<dbReference type="OrthoDB" id="504708at2759"/>
<dbReference type="VEuPathDB" id="VectorBase:SSCA004201"/>
<evidence type="ECO:0000256" key="1">
    <source>
        <dbReference type="ARBA" id="ARBA00022669"/>
    </source>
</evidence>
<keyword evidence="5" id="KW-0325">Glycoprotein</keyword>
<dbReference type="SUPFAM" id="SSF57625">
    <property type="entry name" value="Invertebrate chitin-binding proteins"/>
    <property type="match status" value="1"/>
</dbReference>
<evidence type="ECO:0000313" key="6">
    <source>
        <dbReference type="EMBL" id="KPM02161.1"/>
    </source>
</evidence>
<dbReference type="GO" id="GO:0005576">
    <property type="term" value="C:extracellular region"/>
    <property type="evidence" value="ECO:0007669"/>
    <property type="project" value="InterPro"/>
</dbReference>
<reference evidence="6 7" key="1">
    <citation type="journal article" date="2015" name="Parasit. Vectors">
        <title>Draft genome of the scabies mite.</title>
        <authorList>
            <person name="Rider S.D.Jr."/>
            <person name="Morgan M.S."/>
            <person name="Arlian L.G."/>
        </authorList>
    </citation>
    <scope>NUCLEOTIDE SEQUENCE [LARGE SCALE GENOMIC DNA]</scope>
    <source>
        <strain evidence="6">Arlian Lab</strain>
    </source>
</reference>
<evidence type="ECO:0000313" key="7">
    <source>
        <dbReference type="Proteomes" id="UP000616769"/>
    </source>
</evidence>
<dbReference type="SMART" id="SM00494">
    <property type="entry name" value="ChtBD2"/>
    <property type="match status" value="1"/>
</dbReference>
<dbReference type="EMBL" id="JXLN01001104">
    <property type="protein sequence ID" value="KPM02161.1"/>
    <property type="molecule type" value="Genomic_DNA"/>
</dbReference>
<dbReference type="PROSITE" id="PS50940">
    <property type="entry name" value="CHIT_BIND_II"/>
    <property type="match status" value="1"/>
</dbReference>
<organism evidence="6 7">
    <name type="scientific">Sarcoptes scabiei</name>
    <name type="common">Itch mite</name>
    <name type="synonym">Acarus scabiei</name>
    <dbReference type="NCBI Taxonomy" id="52283"/>
    <lineage>
        <taxon>Eukaryota</taxon>
        <taxon>Metazoa</taxon>
        <taxon>Ecdysozoa</taxon>
        <taxon>Arthropoda</taxon>
        <taxon>Chelicerata</taxon>
        <taxon>Arachnida</taxon>
        <taxon>Acari</taxon>
        <taxon>Acariformes</taxon>
        <taxon>Sarcoptiformes</taxon>
        <taxon>Astigmata</taxon>
        <taxon>Psoroptidia</taxon>
        <taxon>Sarcoptoidea</taxon>
        <taxon>Sarcoptidae</taxon>
        <taxon>Sarcoptinae</taxon>
        <taxon>Sarcoptes</taxon>
    </lineage>
</organism>
<evidence type="ECO:0000256" key="3">
    <source>
        <dbReference type="ARBA" id="ARBA00022737"/>
    </source>
</evidence>
<dbReference type="PANTHER" id="PTHR23301:SF0">
    <property type="entry name" value="CHITIN-BINDING TYPE-2 DOMAIN-CONTAINING PROTEIN-RELATED"/>
    <property type="match status" value="1"/>
</dbReference>
<gene>
    <name evidence="6" type="ORF">QR98_0005680</name>
</gene>
<evidence type="ECO:0000256" key="5">
    <source>
        <dbReference type="ARBA" id="ARBA00023180"/>
    </source>
</evidence>
<dbReference type="Pfam" id="PF01607">
    <property type="entry name" value="CBM_14"/>
    <property type="match status" value="1"/>
</dbReference>
<name>A0A131ZUB5_SARSC</name>
<dbReference type="GO" id="GO:0008061">
    <property type="term" value="F:chitin binding"/>
    <property type="evidence" value="ECO:0007669"/>
    <property type="project" value="UniProtKB-KW"/>
</dbReference>
<accession>A0A131ZUB5</accession>
<dbReference type="Gene3D" id="2.170.140.10">
    <property type="entry name" value="Chitin binding domain"/>
    <property type="match status" value="1"/>
</dbReference>
<sequence length="101" mass="11336">MRSNRSGDIGAVKVPHIGNQNEFKQNQLISTSSSNSSTRFDFVCGTLFGYYRDPDNCAAYYICSFGIASKRNCSRGLYFSERLQTCDWSANVPCDKDCYVS</sequence>
<dbReference type="AlphaFoldDB" id="A0A131ZUB5"/>
<dbReference type="InterPro" id="IPR036508">
    <property type="entry name" value="Chitin-bd_dom_sf"/>
</dbReference>
<evidence type="ECO:0000256" key="4">
    <source>
        <dbReference type="ARBA" id="ARBA00023157"/>
    </source>
</evidence>
<comment type="caution">
    <text evidence="6">The sequence shown here is derived from an EMBL/GenBank/DDBJ whole genome shotgun (WGS) entry which is preliminary data.</text>
</comment>
<keyword evidence="3" id="KW-0677">Repeat</keyword>
<keyword evidence="2" id="KW-0732">Signal</keyword>
<evidence type="ECO:0000256" key="2">
    <source>
        <dbReference type="ARBA" id="ARBA00022729"/>
    </source>
</evidence>